<keyword evidence="2" id="KW-0274">FAD</keyword>
<dbReference type="GO" id="GO:0050661">
    <property type="term" value="F:NADP binding"/>
    <property type="evidence" value="ECO:0007669"/>
    <property type="project" value="InterPro"/>
</dbReference>
<keyword evidence="5" id="KW-1185">Reference proteome</keyword>
<dbReference type="Pfam" id="PF00743">
    <property type="entry name" value="FMO-like"/>
    <property type="match status" value="1"/>
</dbReference>
<dbReference type="STRING" id="765440.A0A0C3GNX4"/>
<sequence length="380" mass="42171">MPYIPFPPSWPVYTPAQKLADWLESYAQSLELNVWTSSVVLKASQDASTNHWSVTVKRVDGSERILHPHHLVFAVGLGGGVPNMPVYPGMDGFEGRILHSSQYSKATDHVGKKVIVIGACNSGHDISADFYHHGIDVTMVQRGPTYVMTRKNSAPVLFGALYSEGAPPTDIADRIMASFPNKLVKLMSKRLTKHLAEADSELLDGLRRRGFKLTMGEDGTGFFLLVWEKGGGFYIGVHYFRFTQLTDIKAKIDVGASQLIADGKIKLKSDSLIERFTKTSIKFQNGSELSADLVVFATGFGDQTESVRKILDDELKGKCKRIWGLDEELEMCGLWRDLGIPHLWSMMGNLALGRYYSKHLALQIKAIEEKVFGSRYGPGV</sequence>
<dbReference type="InParanoid" id="A0A0C3GNX4"/>
<dbReference type="PANTHER" id="PTHR43539:SF68">
    <property type="entry name" value="FLAVIN-BINDING MONOOXYGENASE-LIKE PROTEIN (AFU_ORTHOLOGUE AFUA_4G09220)"/>
    <property type="match status" value="1"/>
</dbReference>
<accession>A0A0C3GNX4</accession>
<dbReference type="HOGENOM" id="CLU_015676_2_0_1"/>
<evidence type="ECO:0008006" key="6">
    <source>
        <dbReference type="Google" id="ProtNLM"/>
    </source>
</evidence>
<organism evidence="4 5">
    <name type="scientific">Piloderma croceum (strain F 1598)</name>
    <dbReference type="NCBI Taxonomy" id="765440"/>
    <lineage>
        <taxon>Eukaryota</taxon>
        <taxon>Fungi</taxon>
        <taxon>Dikarya</taxon>
        <taxon>Basidiomycota</taxon>
        <taxon>Agaricomycotina</taxon>
        <taxon>Agaricomycetes</taxon>
        <taxon>Agaricomycetidae</taxon>
        <taxon>Atheliales</taxon>
        <taxon>Atheliaceae</taxon>
        <taxon>Piloderma</taxon>
    </lineage>
</organism>
<dbReference type="InterPro" id="IPR020946">
    <property type="entry name" value="Flavin_mOase-like"/>
</dbReference>
<keyword evidence="1" id="KW-0285">Flavoprotein</keyword>
<dbReference type="GO" id="GO:0004499">
    <property type="term" value="F:N,N-dimethylaniline monooxygenase activity"/>
    <property type="evidence" value="ECO:0007669"/>
    <property type="project" value="InterPro"/>
</dbReference>
<gene>
    <name evidence="4" type="ORF">PILCRDRAFT_810309</name>
</gene>
<dbReference type="AlphaFoldDB" id="A0A0C3GNX4"/>
<dbReference type="InterPro" id="IPR036188">
    <property type="entry name" value="FAD/NAD-bd_sf"/>
</dbReference>
<dbReference type="PANTHER" id="PTHR43539">
    <property type="entry name" value="FLAVIN-BINDING MONOOXYGENASE-LIKE PROTEIN (AFU_ORTHOLOGUE AFUA_4G09220)"/>
    <property type="match status" value="1"/>
</dbReference>
<keyword evidence="3" id="KW-0560">Oxidoreductase</keyword>
<dbReference type="OrthoDB" id="74360at2759"/>
<dbReference type="GO" id="GO:0050660">
    <property type="term" value="F:flavin adenine dinucleotide binding"/>
    <property type="evidence" value="ECO:0007669"/>
    <property type="project" value="InterPro"/>
</dbReference>
<reference evidence="5" key="2">
    <citation type="submission" date="2015-01" db="EMBL/GenBank/DDBJ databases">
        <title>Evolutionary Origins and Diversification of the Mycorrhizal Mutualists.</title>
        <authorList>
            <consortium name="DOE Joint Genome Institute"/>
            <consortium name="Mycorrhizal Genomics Consortium"/>
            <person name="Kohler A."/>
            <person name="Kuo A."/>
            <person name="Nagy L.G."/>
            <person name="Floudas D."/>
            <person name="Copeland A."/>
            <person name="Barry K.W."/>
            <person name="Cichocki N."/>
            <person name="Veneault-Fourrey C."/>
            <person name="LaButti K."/>
            <person name="Lindquist E.A."/>
            <person name="Lipzen A."/>
            <person name="Lundell T."/>
            <person name="Morin E."/>
            <person name="Murat C."/>
            <person name="Riley R."/>
            <person name="Ohm R."/>
            <person name="Sun H."/>
            <person name="Tunlid A."/>
            <person name="Henrissat B."/>
            <person name="Grigoriev I.V."/>
            <person name="Hibbett D.S."/>
            <person name="Martin F."/>
        </authorList>
    </citation>
    <scope>NUCLEOTIDE SEQUENCE [LARGE SCALE GENOMIC DNA]</scope>
    <source>
        <strain evidence="5">F 1598</strain>
    </source>
</reference>
<dbReference type="EMBL" id="KN832970">
    <property type="protein sequence ID" value="KIM92256.1"/>
    <property type="molecule type" value="Genomic_DNA"/>
</dbReference>
<evidence type="ECO:0000256" key="2">
    <source>
        <dbReference type="ARBA" id="ARBA00022827"/>
    </source>
</evidence>
<dbReference type="InterPro" id="IPR050982">
    <property type="entry name" value="Auxin_biosynth/cation_transpt"/>
</dbReference>
<evidence type="ECO:0000313" key="4">
    <source>
        <dbReference type="EMBL" id="KIM92256.1"/>
    </source>
</evidence>
<protein>
    <recommendedName>
        <fullName evidence="6">FAD/NAD(P)-binding domain-containing protein</fullName>
    </recommendedName>
</protein>
<proteinExistence type="predicted"/>
<reference evidence="4 5" key="1">
    <citation type="submission" date="2014-04" db="EMBL/GenBank/DDBJ databases">
        <authorList>
            <consortium name="DOE Joint Genome Institute"/>
            <person name="Kuo A."/>
            <person name="Tarkka M."/>
            <person name="Buscot F."/>
            <person name="Kohler A."/>
            <person name="Nagy L.G."/>
            <person name="Floudas D."/>
            <person name="Copeland A."/>
            <person name="Barry K.W."/>
            <person name="Cichocki N."/>
            <person name="Veneault-Fourrey C."/>
            <person name="LaButti K."/>
            <person name="Lindquist E.A."/>
            <person name="Lipzen A."/>
            <person name="Lundell T."/>
            <person name="Morin E."/>
            <person name="Murat C."/>
            <person name="Sun H."/>
            <person name="Tunlid A."/>
            <person name="Henrissat B."/>
            <person name="Grigoriev I.V."/>
            <person name="Hibbett D.S."/>
            <person name="Martin F."/>
            <person name="Nordberg H.P."/>
            <person name="Cantor M.N."/>
            <person name="Hua S.X."/>
        </authorList>
    </citation>
    <scope>NUCLEOTIDE SEQUENCE [LARGE SCALE GENOMIC DNA]</scope>
    <source>
        <strain evidence="4 5">F 1598</strain>
    </source>
</reference>
<evidence type="ECO:0000313" key="5">
    <source>
        <dbReference type="Proteomes" id="UP000054166"/>
    </source>
</evidence>
<dbReference type="Gene3D" id="3.50.50.60">
    <property type="entry name" value="FAD/NAD(P)-binding domain"/>
    <property type="match status" value="1"/>
</dbReference>
<name>A0A0C3GNX4_PILCF</name>
<dbReference type="Proteomes" id="UP000054166">
    <property type="component" value="Unassembled WGS sequence"/>
</dbReference>
<dbReference type="SUPFAM" id="SSF51905">
    <property type="entry name" value="FAD/NAD(P)-binding domain"/>
    <property type="match status" value="2"/>
</dbReference>
<evidence type="ECO:0000256" key="1">
    <source>
        <dbReference type="ARBA" id="ARBA00022630"/>
    </source>
</evidence>
<evidence type="ECO:0000256" key="3">
    <source>
        <dbReference type="ARBA" id="ARBA00023002"/>
    </source>
</evidence>